<dbReference type="GO" id="GO:0003735">
    <property type="term" value="F:structural constituent of ribosome"/>
    <property type="evidence" value="ECO:0007669"/>
    <property type="project" value="UniProtKB-UniRule"/>
</dbReference>
<dbReference type="GO" id="GO:0006412">
    <property type="term" value="P:translation"/>
    <property type="evidence" value="ECO:0007669"/>
    <property type="project" value="UniProtKB-UniRule"/>
</dbReference>
<dbReference type="HAMAP" id="MF_01325_B">
    <property type="entry name" value="Ribosomal_uL3_B"/>
    <property type="match status" value="1"/>
</dbReference>
<reference evidence="8" key="1">
    <citation type="journal article" date="2020" name="mSystems">
        <title>Genome- and Community-Level Interaction Insights into Carbon Utilization and Element Cycling Functions of Hydrothermarchaeota in Hydrothermal Sediment.</title>
        <authorList>
            <person name="Zhou Z."/>
            <person name="Liu Y."/>
            <person name="Xu W."/>
            <person name="Pan J."/>
            <person name="Luo Z.H."/>
            <person name="Li M."/>
        </authorList>
    </citation>
    <scope>NUCLEOTIDE SEQUENCE [LARGE SCALE GENOMIC DNA]</scope>
    <source>
        <strain evidence="8">SpSt-479</strain>
    </source>
</reference>
<dbReference type="RefSeq" id="WP_304145017.1">
    <property type="nucleotide sequence ID" value="NZ_JAOAIE010000048.1"/>
</dbReference>
<comment type="subunit">
    <text evidence="7">Part of the 50S ribosomal subunit. Forms a cluster with proteins L14 and L19.</text>
</comment>
<protein>
    <recommendedName>
        <fullName evidence="6 7">Large ribosomal subunit protein uL3</fullName>
    </recommendedName>
</protein>
<dbReference type="GO" id="GO:0019843">
    <property type="term" value="F:rRNA binding"/>
    <property type="evidence" value="ECO:0007669"/>
    <property type="project" value="UniProtKB-UniRule"/>
</dbReference>
<dbReference type="Gene3D" id="2.40.30.10">
    <property type="entry name" value="Translation factors"/>
    <property type="match status" value="1"/>
</dbReference>
<evidence type="ECO:0000256" key="4">
    <source>
        <dbReference type="ARBA" id="ARBA00022980"/>
    </source>
</evidence>
<evidence type="ECO:0000256" key="1">
    <source>
        <dbReference type="ARBA" id="ARBA00006540"/>
    </source>
</evidence>
<dbReference type="EMBL" id="DSUJ01000008">
    <property type="protein sequence ID" value="HFI91893.1"/>
    <property type="molecule type" value="Genomic_DNA"/>
</dbReference>
<evidence type="ECO:0000256" key="3">
    <source>
        <dbReference type="ARBA" id="ARBA00022884"/>
    </source>
</evidence>
<evidence type="ECO:0000313" key="8">
    <source>
        <dbReference type="EMBL" id="HFI91893.1"/>
    </source>
</evidence>
<dbReference type="NCBIfam" id="TIGR03625">
    <property type="entry name" value="L3_bact"/>
    <property type="match status" value="1"/>
</dbReference>
<dbReference type="InterPro" id="IPR019927">
    <property type="entry name" value="Ribosomal_uL3_bac/org-type"/>
</dbReference>
<evidence type="ECO:0000256" key="6">
    <source>
        <dbReference type="ARBA" id="ARBA00035243"/>
    </source>
</evidence>
<dbReference type="PANTHER" id="PTHR11229">
    <property type="entry name" value="50S RIBOSOMAL PROTEIN L3"/>
    <property type="match status" value="1"/>
</dbReference>
<evidence type="ECO:0000256" key="5">
    <source>
        <dbReference type="ARBA" id="ARBA00023274"/>
    </source>
</evidence>
<comment type="caution">
    <text evidence="8">The sequence shown here is derived from an EMBL/GenBank/DDBJ whole genome shotgun (WGS) entry which is preliminary data.</text>
</comment>
<sequence length="207" mass="22279">MSGIIGKKLGMTSIFGNDGEVIPVTVIEAGPCTVVDIKTTDKDGYQALQLGFGNVKEKKVIKPLAGHFKKNNISPKLVLKEFKNFNVSEFKIGDEIKCSIFNEGDIIKVKGKSKGKGFQGVVKRHGFGGIGMTTHGQSDRVRAPGSIGASSYPSRVFKGQRMAGRMGYDNVTIRGLKVVKVDPERNLVFVKGAVPGAINSIVELIKN</sequence>
<dbReference type="InterPro" id="IPR000597">
    <property type="entry name" value="Ribosomal_uL3"/>
</dbReference>
<dbReference type="InterPro" id="IPR009000">
    <property type="entry name" value="Transl_B-barrel_sf"/>
</dbReference>
<dbReference type="GO" id="GO:0022625">
    <property type="term" value="C:cytosolic large ribosomal subunit"/>
    <property type="evidence" value="ECO:0007669"/>
    <property type="project" value="TreeGrafter"/>
</dbReference>
<comment type="function">
    <text evidence="7">One of the primary rRNA binding proteins, it binds directly near the 3'-end of the 23S rRNA, where it nucleates assembly of the 50S subunit.</text>
</comment>
<organism evidence="8">
    <name type="scientific">Ignavibacterium album</name>
    <dbReference type="NCBI Taxonomy" id="591197"/>
    <lineage>
        <taxon>Bacteria</taxon>
        <taxon>Pseudomonadati</taxon>
        <taxon>Ignavibacteriota</taxon>
        <taxon>Ignavibacteria</taxon>
        <taxon>Ignavibacteriales</taxon>
        <taxon>Ignavibacteriaceae</taxon>
        <taxon>Ignavibacterium</taxon>
    </lineage>
</organism>
<evidence type="ECO:0000256" key="2">
    <source>
        <dbReference type="ARBA" id="ARBA00022730"/>
    </source>
</evidence>
<comment type="similarity">
    <text evidence="1 7">Belongs to the universal ribosomal protein uL3 family.</text>
</comment>
<dbReference type="FunFam" id="3.30.160.810:FF:000001">
    <property type="entry name" value="50S ribosomal protein L3"/>
    <property type="match status" value="1"/>
</dbReference>
<evidence type="ECO:0000256" key="7">
    <source>
        <dbReference type="HAMAP-Rule" id="MF_01325"/>
    </source>
</evidence>
<keyword evidence="5 7" id="KW-0687">Ribonucleoprotein</keyword>
<dbReference type="Gene3D" id="3.30.160.810">
    <property type="match status" value="1"/>
</dbReference>
<dbReference type="PANTHER" id="PTHR11229:SF16">
    <property type="entry name" value="LARGE RIBOSOMAL SUBUNIT PROTEIN UL3C"/>
    <property type="match status" value="1"/>
</dbReference>
<keyword evidence="2 7" id="KW-0699">rRNA-binding</keyword>
<dbReference type="Pfam" id="PF00297">
    <property type="entry name" value="Ribosomal_L3"/>
    <property type="match status" value="1"/>
</dbReference>
<keyword evidence="4 7" id="KW-0689">Ribosomal protein</keyword>
<accession>A0A7V3E802</accession>
<proteinExistence type="inferred from homology"/>
<dbReference type="SUPFAM" id="SSF50447">
    <property type="entry name" value="Translation proteins"/>
    <property type="match status" value="1"/>
</dbReference>
<dbReference type="AlphaFoldDB" id="A0A7V3E802"/>
<name>A0A7V3E802_9BACT</name>
<dbReference type="FunFam" id="2.40.30.10:FF:000047">
    <property type="entry name" value="50S ribosomal protein L3"/>
    <property type="match status" value="1"/>
</dbReference>
<keyword evidence="3 7" id="KW-0694">RNA-binding</keyword>
<gene>
    <name evidence="7" type="primary">rplC</name>
    <name evidence="8" type="ORF">ENS31_10260</name>
</gene>